<proteinExistence type="predicted"/>
<reference evidence="2" key="1">
    <citation type="journal article" date="2022" name="Mol. Ecol. Resour.">
        <title>The genomes of chicory, endive, great burdock and yacon provide insights into Asteraceae palaeo-polyploidization history and plant inulin production.</title>
        <authorList>
            <person name="Fan W."/>
            <person name="Wang S."/>
            <person name="Wang H."/>
            <person name="Wang A."/>
            <person name="Jiang F."/>
            <person name="Liu H."/>
            <person name="Zhao H."/>
            <person name="Xu D."/>
            <person name="Zhang Y."/>
        </authorList>
    </citation>
    <scope>NUCLEOTIDE SEQUENCE [LARGE SCALE GENOMIC DNA]</scope>
    <source>
        <strain evidence="2">cv. Niubang</strain>
    </source>
</reference>
<evidence type="ECO:0000313" key="2">
    <source>
        <dbReference type="Proteomes" id="UP001055879"/>
    </source>
</evidence>
<name>A0ACB8XIJ3_ARCLA</name>
<organism evidence="1 2">
    <name type="scientific">Arctium lappa</name>
    <name type="common">Greater burdock</name>
    <name type="synonym">Lappa major</name>
    <dbReference type="NCBI Taxonomy" id="4217"/>
    <lineage>
        <taxon>Eukaryota</taxon>
        <taxon>Viridiplantae</taxon>
        <taxon>Streptophyta</taxon>
        <taxon>Embryophyta</taxon>
        <taxon>Tracheophyta</taxon>
        <taxon>Spermatophyta</taxon>
        <taxon>Magnoliopsida</taxon>
        <taxon>eudicotyledons</taxon>
        <taxon>Gunneridae</taxon>
        <taxon>Pentapetalae</taxon>
        <taxon>asterids</taxon>
        <taxon>campanulids</taxon>
        <taxon>Asterales</taxon>
        <taxon>Asteraceae</taxon>
        <taxon>Carduoideae</taxon>
        <taxon>Cardueae</taxon>
        <taxon>Arctiinae</taxon>
        <taxon>Arctium</taxon>
    </lineage>
</organism>
<sequence>MIRLPGGRKRSERLMKKNSFSNYMNTADNPLDEDGNEIKSMKYSQESKGSTSNNPPVVKQLIELNKQWSFEGINAIGLKVELRQTQTLPVALDGKGDMKKSLHSIKRSDE</sequence>
<gene>
    <name evidence="1" type="ORF">L6452_42293</name>
</gene>
<protein>
    <submittedName>
        <fullName evidence="1">Uncharacterized protein</fullName>
    </submittedName>
</protein>
<comment type="caution">
    <text evidence="1">The sequence shown here is derived from an EMBL/GenBank/DDBJ whole genome shotgun (WGS) entry which is preliminary data.</text>
</comment>
<dbReference type="EMBL" id="CM042063">
    <property type="protein sequence ID" value="KAI3667244.1"/>
    <property type="molecule type" value="Genomic_DNA"/>
</dbReference>
<keyword evidence="2" id="KW-1185">Reference proteome</keyword>
<dbReference type="Proteomes" id="UP001055879">
    <property type="component" value="Linkage Group LG17"/>
</dbReference>
<evidence type="ECO:0000313" key="1">
    <source>
        <dbReference type="EMBL" id="KAI3667244.1"/>
    </source>
</evidence>
<accession>A0ACB8XIJ3</accession>
<reference evidence="1 2" key="2">
    <citation type="journal article" date="2022" name="Mol. Ecol. Resour.">
        <title>The genomes of chicory, endive, great burdock and yacon provide insights into Asteraceae paleo-polyploidization history and plant inulin production.</title>
        <authorList>
            <person name="Fan W."/>
            <person name="Wang S."/>
            <person name="Wang H."/>
            <person name="Wang A."/>
            <person name="Jiang F."/>
            <person name="Liu H."/>
            <person name="Zhao H."/>
            <person name="Xu D."/>
            <person name="Zhang Y."/>
        </authorList>
    </citation>
    <scope>NUCLEOTIDE SEQUENCE [LARGE SCALE GENOMIC DNA]</scope>
    <source>
        <strain evidence="2">cv. Niubang</strain>
    </source>
</reference>